<organism evidence="4 5">
    <name type="scientific">Dasania phycosphaerae</name>
    <dbReference type="NCBI Taxonomy" id="2950436"/>
    <lineage>
        <taxon>Bacteria</taxon>
        <taxon>Pseudomonadati</taxon>
        <taxon>Pseudomonadota</taxon>
        <taxon>Gammaproteobacteria</taxon>
        <taxon>Cellvibrionales</taxon>
        <taxon>Spongiibacteraceae</taxon>
        <taxon>Dasania</taxon>
    </lineage>
</organism>
<evidence type="ECO:0000259" key="3">
    <source>
        <dbReference type="Pfam" id="PF13590"/>
    </source>
</evidence>
<dbReference type="RefSeq" id="WP_258330989.1">
    <property type="nucleotide sequence ID" value="NZ_JAPTGG010000004.1"/>
</dbReference>
<evidence type="ECO:0000256" key="2">
    <source>
        <dbReference type="SAM" id="SignalP"/>
    </source>
</evidence>
<feature type="signal peptide" evidence="2">
    <location>
        <begin position="1"/>
        <end position="23"/>
    </location>
</feature>
<dbReference type="Proteomes" id="UP001069090">
    <property type="component" value="Unassembled WGS sequence"/>
</dbReference>
<gene>
    <name evidence="4" type="ORF">O0V09_06465</name>
</gene>
<feature type="compositionally biased region" description="Polar residues" evidence="1">
    <location>
        <begin position="85"/>
        <end position="95"/>
    </location>
</feature>
<reference evidence="4 5" key="1">
    <citation type="submission" date="2022-12" db="EMBL/GenBank/DDBJ databases">
        <title>Dasania phycosphaerae sp. nov., isolated from particulate material of the south coast of Korea.</title>
        <authorList>
            <person name="Jiang Y."/>
        </authorList>
    </citation>
    <scope>NUCLEOTIDE SEQUENCE [LARGE SCALE GENOMIC DNA]</scope>
    <source>
        <strain evidence="4 5">GY-19</strain>
    </source>
</reference>
<dbReference type="EMBL" id="JAPTGG010000004">
    <property type="protein sequence ID" value="MCZ0864836.1"/>
    <property type="molecule type" value="Genomic_DNA"/>
</dbReference>
<feature type="chain" id="PRO_5039924909" evidence="2">
    <location>
        <begin position="24"/>
        <end position="181"/>
    </location>
</feature>
<dbReference type="InterPro" id="IPR025411">
    <property type="entry name" value="DUF4136"/>
</dbReference>
<protein>
    <submittedName>
        <fullName evidence="4">DUF4136 domain-containing protein</fullName>
    </submittedName>
</protein>
<sequence>MIKTISTSLLLCLLAACQSSPVATDYDTSTDFSHYRYYQLTPSKADENALMQKRLQAAIEKHISLTGLQKSQQQQDHTLLVSPLLRSQQRTQEPNSRGGIGLGSGGGGSFFGVSLSVPLSSETLVNDVSISVTLLDAQTSKVVWQGNYAFTVDADDPAAADEMVDKAVTDILASYPPKPSD</sequence>
<proteinExistence type="predicted"/>
<evidence type="ECO:0000313" key="4">
    <source>
        <dbReference type="EMBL" id="MCZ0864836.1"/>
    </source>
</evidence>
<feature type="region of interest" description="Disordered" evidence="1">
    <location>
        <begin position="83"/>
        <end position="103"/>
    </location>
</feature>
<keyword evidence="5" id="KW-1185">Reference proteome</keyword>
<accession>A0A9J6RKA4</accession>
<name>A0A9J6RKA4_9GAMM</name>
<dbReference type="PROSITE" id="PS51257">
    <property type="entry name" value="PROKAR_LIPOPROTEIN"/>
    <property type="match status" value="1"/>
</dbReference>
<dbReference type="Gene3D" id="3.30.160.670">
    <property type="match status" value="1"/>
</dbReference>
<keyword evidence="2" id="KW-0732">Signal</keyword>
<comment type="caution">
    <text evidence="4">The sequence shown here is derived from an EMBL/GenBank/DDBJ whole genome shotgun (WGS) entry which is preliminary data.</text>
</comment>
<dbReference type="Pfam" id="PF13590">
    <property type="entry name" value="DUF4136"/>
    <property type="match status" value="1"/>
</dbReference>
<dbReference type="AlphaFoldDB" id="A0A9J6RKA4"/>
<evidence type="ECO:0000313" key="5">
    <source>
        <dbReference type="Proteomes" id="UP001069090"/>
    </source>
</evidence>
<evidence type="ECO:0000256" key="1">
    <source>
        <dbReference type="SAM" id="MobiDB-lite"/>
    </source>
</evidence>
<feature type="domain" description="DUF4136" evidence="3">
    <location>
        <begin position="22"/>
        <end position="177"/>
    </location>
</feature>